<name>A0A0B0PRN9_GOSAR</name>
<evidence type="ECO:0000313" key="2">
    <source>
        <dbReference type="Proteomes" id="UP000032142"/>
    </source>
</evidence>
<dbReference type="Proteomes" id="UP000032142">
    <property type="component" value="Unassembled WGS sequence"/>
</dbReference>
<sequence length="76" mass="8317">MEQDQVQSSTSLMWPSSGAYDAEGGVMYSAGGPPWLRQLSVLAPRGDKINGQDPFHSRYMEIRSVIFSLLPATSGR</sequence>
<reference evidence="2" key="1">
    <citation type="submission" date="2014-09" db="EMBL/GenBank/DDBJ databases">
        <authorList>
            <person name="Mudge J."/>
            <person name="Ramaraj T."/>
            <person name="Lindquist I.E."/>
            <person name="Bharti A.K."/>
            <person name="Sundararajan A."/>
            <person name="Cameron C.T."/>
            <person name="Woodward J.E."/>
            <person name="May G.D."/>
            <person name="Brubaker C."/>
            <person name="Broadhvest J."/>
            <person name="Wilkins T.A."/>
        </authorList>
    </citation>
    <scope>NUCLEOTIDE SEQUENCE</scope>
    <source>
        <strain evidence="2">cv. AKA8401</strain>
    </source>
</reference>
<gene>
    <name evidence="1" type="ORF">F383_32967</name>
</gene>
<evidence type="ECO:0000313" key="1">
    <source>
        <dbReference type="EMBL" id="KHG26071.1"/>
    </source>
</evidence>
<organism evidence="1 2">
    <name type="scientific">Gossypium arboreum</name>
    <name type="common">Tree cotton</name>
    <name type="synonym">Gossypium nanking</name>
    <dbReference type="NCBI Taxonomy" id="29729"/>
    <lineage>
        <taxon>Eukaryota</taxon>
        <taxon>Viridiplantae</taxon>
        <taxon>Streptophyta</taxon>
        <taxon>Embryophyta</taxon>
        <taxon>Tracheophyta</taxon>
        <taxon>Spermatophyta</taxon>
        <taxon>Magnoliopsida</taxon>
        <taxon>eudicotyledons</taxon>
        <taxon>Gunneridae</taxon>
        <taxon>Pentapetalae</taxon>
        <taxon>rosids</taxon>
        <taxon>malvids</taxon>
        <taxon>Malvales</taxon>
        <taxon>Malvaceae</taxon>
        <taxon>Malvoideae</taxon>
        <taxon>Gossypium</taxon>
    </lineage>
</organism>
<dbReference type="AlphaFoldDB" id="A0A0B0PRN9"/>
<accession>A0A0B0PRN9</accession>
<proteinExistence type="predicted"/>
<protein>
    <submittedName>
        <fullName evidence="1">Cell wall alpha-1,3-glucan synthase mok12</fullName>
    </submittedName>
</protein>
<dbReference type="EMBL" id="KN434974">
    <property type="protein sequence ID" value="KHG26071.1"/>
    <property type="molecule type" value="Genomic_DNA"/>
</dbReference>
<keyword evidence="2" id="KW-1185">Reference proteome</keyword>